<keyword evidence="7" id="KW-0067">ATP-binding</keyword>
<feature type="compositionally biased region" description="Basic and acidic residues" evidence="10">
    <location>
        <begin position="210"/>
        <end position="223"/>
    </location>
</feature>
<protein>
    <submittedName>
        <fullName evidence="14">Related to helicase-dna-binding protein</fullName>
    </submittedName>
</protein>
<dbReference type="OrthoDB" id="5857104at2759"/>
<feature type="compositionally biased region" description="Low complexity" evidence="10">
    <location>
        <begin position="173"/>
        <end position="197"/>
    </location>
</feature>
<dbReference type="PROSITE" id="PS01359">
    <property type="entry name" value="ZF_PHD_1"/>
    <property type="match status" value="1"/>
</dbReference>
<dbReference type="CDD" id="cd18793">
    <property type="entry name" value="SF2_C_SNF"/>
    <property type="match status" value="1"/>
</dbReference>
<dbReference type="SMART" id="SM00249">
    <property type="entry name" value="PHD"/>
    <property type="match status" value="1"/>
</dbReference>
<dbReference type="CDD" id="cd17919">
    <property type="entry name" value="DEXHc_Snf"/>
    <property type="match status" value="1"/>
</dbReference>
<keyword evidence="4 9" id="KW-0863">Zinc-finger</keyword>
<evidence type="ECO:0000313" key="15">
    <source>
        <dbReference type="Proteomes" id="UP000324022"/>
    </source>
</evidence>
<dbReference type="Pfam" id="PF00271">
    <property type="entry name" value="Helicase_C"/>
    <property type="match status" value="1"/>
</dbReference>
<evidence type="ECO:0000259" key="11">
    <source>
        <dbReference type="PROSITE" id="PS50016"/>
    </source>
</evidence>
<feature type="domain" description="Helicase ATP-binding" evidence="12">
    <location>
        <begin position="1064"/>
        <end position="1243"/>
    </location>
</feature>
<dbReference type="InterPro" id="IPR019787">
    <property type="entry name" value="Znf_PHD-finger"/>
</dbReference>
<evidence type="ECO:0000256" key="10">
    <source>
        <dbReference type="SAM" id="MobiDB-lite"/>
    </source>
</evidence>
<feature type="domain" description="Helicase C-terminal" evidence="13">
    <location>
        <begin position="1387"/>
        <end position="1549"/>
    </location>
</feature>
<evidence type="ECO:0000259" key="12">
    <source>
        <dbReference type="PROSITE" id="PS51192"/>
    </source>
</evidence>
<dbReference type="Gene3D" id="3.30.40.10">
    <property type="entry name" value="Zinc/RING finger domain, C3HC4 (zinc finger)"/>
    <property type="match status" value="1"/>
</dbReference>
<evidence type="ECO:0000256" key="4">
    <source>
        <dbReference type="ARBA" id="ARBA00022771"/>
    </source>
</evidence>
<feature type="compositionally biased region" description="Acidic residues" evidence="10">
    <location>
        <begin position="482"/>
        <end position="498"/>
    </location>
</feature>
<dbReference type="GO" id="GO:0000785">
    <property type="term" value="C:chromatin"/>
    <property type="evidence" value="ECO:0007669"/>
    <property type="project" value="TreeGrafter"/>
</dbReference>
<feature type="compositionally biased region" description="Basic residues" evidence="10">
    <location>
        <begin position="31"/>
        <end position="41"/>
    </location>
</feature>
<evidence type="ECO:0000256" key="9">
    <source>
        <dbReference type="PROSITE-ProRule" id="PRU00146"/>
    </source>
</evidence>
<feature type="compositionally biased region" description="Acidic residues" evidence="10">
    <location>
        <begin position="233"/>
        <end position="242"/>
    </location>
</feature>
<feature type="compositionally biased region" description="Acidic residues" evidence="10">
    <location>
        <begin position="335"/>
        <end position="366"/>
    </location>
</feature>
<name>A0A5C3DSE7_9BASI</name>
<dbReference type="InterPro" id="IPR001650">
    <property type="entry name" value="Helicase_C-like"/>
</dbReference>
<keyword evidence="2" id="KW-0479">Metal-binding</keyword>
<feature type="region of interest" description="Disordered" evidence="10">
    <location>
        <begin position="1"/>
        <end position="422"/>
    </location>
</feature>
<dbReference type="GO" id="GO:0005634">
    <property type="term" value="C:nucleus"/>
    <property type="evidence" value="ECO:0007669"/>
    <property type="project" value="UniProtKB-SubCell"/>
</dbReference>
<feature type="compositionally biased region" description="Basic residues" evidence="10">
    <location>
        <begin position="400"/>
        <end position="422"/>
    </location>
</feature>
<evidence type="ECO:0000256" key="7">
    <source>
        <dbReference type="ARBA" id="ARBA00022840"/>
    </source>
</evidence>
<proteinExistence type="predicted"/>
<dbReference type="GO" id="GO:0003682">
    <property type="term" value="F:chromatin binding"/>
    <property type="evidence" value="ECO:0007669"/>
    <property type="project" value="TreeGrafter"/>
</dbReference>
<keyword evidence="3" id="KW-0547">Nucleotide-binding</keyword>
<dbReference type="Gene3D" id="3.40.50.300">
    <property type="entry name" value="P-loop containing nucleotide triphosphate hydrolases"/>
    <property type="match status" value="1"/>
</dbReference>
<feature type="compositionally biased region" description="Low complexity" evidence="10">
    <location>
        <begin position="54"/>
        <end position="94"/>
    </location>
</feature>
<dbReference type="SMART" id="SM00490">
    <property type="entry name" value="HELICc"/>
    <property type="match status" value="1"/>
</dbReference>
<feature type="compositionally biased region" description="Acidic residues" evidence="10">
    <location>
        <begin position="298"/>
        <end position="309"/>
    </location>
</feature>
<dbReference type="GO" id="GO:0008270">
    <property type="term" value="F:zinc ion binding"/>
    <property type="evidence" value="ECO:0007669"/>
    <property type="project" value="UniProtKB-KW"/>
</dbReference>
<evidence type="ECO:0000256" key="8">
    <source>
        <dbReference type="ARBA" id="ARBA00023242"/>
    </source>
</evidence>
<dbReference type="InterPro" id="IPR019786">
    <property type="entry name" value="Zinc_finger_PHD-type_CS"/>
</dbReference>
<feature type="region of interest" description="Disordered" evidence="10">
    <location>
        <begin position="1675"/>
        <end position="1702"/>
    </location>
</feature>
<dbReference type="GO" id="GO:0004386">
    <property type="term" value="F:helicase activity"/>
    <property type="evidence" value="ECO:0007669"/>
    <property type="project" value="UniProtKB-KW"/>
</dbReference>
<evidence type="ECO:0000256" key="2">
    <source>
        <dbReference type="ARBA" id="ARBA00022723"/>
    </source>
</evidence>
<feature type="region of interest" description="Disordered" evidence="10">
    <location>
        <begin position="2114"/>
        <end position="2138"/>
    </location>
</feature>
<feature type="region of interest" description="Disordered" evidence="10">
    <location>
        <begin position="2181"/>
        <end position="2229"/>
    </location>
</feature>
<dbReference type="Proteomes" id="UP000324022">
    <property type="component" value="Unassembled WGS sequence"/>
</dbReference>
<keyword evidence="8" id="KW-0539">Nucleus</keyword>
<keyword evidence="6" id="KW-0862">Zinc</keyword>
<dbReference type="EMBL" id="OOIN01000002">
    <property type="protein sequence ID" value="SPO21344.1"/>
    <property type="molecule type" value="Genomic_DNA"/>
</dbReference>
<dbReference type="InterPro" id="IPR038718">
    <property type="entry name" value="SNF2-like_sf"/>
</dbReference>
<organism evidence="14 15">
    <name type="scientific">Ustilago trichophora</name>
    <dbReference type="NCBI Taxonomy" id="86804"/>
    <lineage>
        <taxon>Eukaryota</taxon>
        <taxon>Fungi</taxon>
        <taxon>Dikarya</taxon>
        <taxon>Basidiomycota</taxon>
        <taxon>Ustilaginomycotina</taxon>
        <taxon>Ustilaginomycetes</taxon>
        <taxon>Ustilaginales</taxon>
        <taxon>Ustilaginaceae</taxon>
        <taxon>Ustilago</taxon>
    </lineage>
</organism>
<feature type="region of interest" description="Disordered" evidence="10">
    <location>
        <begin position="1586"/>
        <end position="1605"/>
    </location>
</feature>
<dbReference type="InterPro" id="IPR027417">
    <property type="entry name" value="P-loop_NTPase"/>
</dbReference>
<feature type="compositionally biased region" description="Low complexity" evidence="10">
    <location>
        <begin position="2184"/>
        <end position="2210"/>
    </location>
</feature>
<dbReference type="PROSITE" id="PS50016">
    <property type="entry name" value="ZF_PHD_2"/>
    <property type="match status" value="1"/>
</dbReference>
<dbReference type="PANTHER" id="PTHR45623:SF17">
    <property type="entry name" value="CHROMODOMAIN-HELICASE-DNA-BINDING PROTEIN 3-RELATED"/>
    <property type="match status" value="1"/>
</dbReference>
<keyword evidence="14" id="KW-0238">DNA-binding</keyword>
<gene>
    <name evidence="14" type="ORF">UTRI_00821</name>
</gene>
<feature type="compositionally biased region" description="Low complexity" evidence="10">
    <location>
        <begin position="2114"/>
        <end position="2133"/>
    </location>
</feature>
<dbReference type="GO" id="GO:0016887">
    <property type="term" value="F:ATP hydrolysis activity"/>
    <property type="evidence" value="ECO:0007669"/>
    <property type="project" value="TreeGrafter"/>
</dbReference>
<feature type="region of interest" description="Disordered" evidence="10">
    <location>
        <begin position="475"/>
        <end position="524"/>
    </location>
</feature>
<dbReference type="GO" id="GO:0042393">
    <property type="term" value="F:histone binding"/>
    <property type="evidence" value="ECO:0007669"/>
    <property type="project" value="TreeGrafter"/>
</dbReference>
<evidence type="ECO:0000256" key="1">
    <source>
        <dbReference type="ARBA" id="ARBA00004123"/>
    </source>
</evidence>
<dbReference type="InterPro" id="IPR001965">
    <property type="entry name" value="Znf_PHD"/>
</dbReference>
<evidence type="ECO:0000256" key="5">
    <source>
        <dbReference type="ARBA" id="ARBA00022801"/>
    </source>
</evidence>
<feature type="compositionally biased region" description="Low complexity" evidence="10">
    <location>
        <begin position="499"/>
        <end position="514"/>
    </location>
</feature>
<keyword evidence="5" id="KW-0378">Hydrolase</keyword>
<keyword evidence="15" id="KW-1185">Reference proteome</keyword>
<dbReference type="SUPFAM" id="SSF52540">
    <property type="entry name" value="P-loop containing nucleoside triphosphate hydrolases"/>
    <property type="match status" value="2"/>
</dbReference>
<dbReference type="InterPro" id="IPR016197">
    <property type="entry name" value="Chromo-like_dom_sf"/>
</dbReference>
<feature type="compositionally biased region" description="Acidic residues" evidence="10">
    <location>
        <begin position="13"/>
        <end position="27"/>
    </location>
</feature>
<feature type="compositionally biased region" description="Low complexity" evidence="10">
    <location>
        <begin position="1682"/>
        <end position="1691"/>
    </location>
</feature>
<evidence type="ECO:0000313" key="14">
    <source>
        <dbReference type="EMBL" id="SPO21344.1"/>
    </source>
</evidence>
<keyword evidence="14" id="KW-0347">Helicase</keyword>
<dbReference type="SMART" id="SM00487">
    <property type="entry name" value="DEXDc"/>
    <property type="match status" value="1"/>
</dbReference>
<comment type="subcellular location">
    <subcellularLocation>
        <location evidence="1">Nucleus</location>
    </subcellularLocation>
</comment>
<dbReference type="InterPro" id="IPR014001">
    <property type="entry name" value="Helicase_ATP-bd"/>
</dbReference>
<dbReference type="GO" id="GO:0005524">
    <property type="term" value="F:ATP binding"/>
    <property type="evidence" value="ECO:0007669"/>
    <property type="project" value="UniProtKB-KW"/>
</dbReference>
<dbReference type="InterPro" id="IPR049730">
    <property type="entry name" value="SNF2/RAD54-like_C"/>
</dbReference>
<sequence>MPPSSRAARSKIDDDDIDLSFLSDDEDIRSLNRKSSKRGKGKAPAVVPRSFHNSTQSSQRSSSRSTSAAGPSSTRTSGSTASRGRPRGWTPTSRSTRRTETASPRRRTHRDSFVEKEEDDVQMNDRDQEDDEEESDDSDIDIDDIIASMNGGRSRSSGKRTKETTKQTSNLASRSTTRSTMSQSRPSAARSSAVVRRAPPRQRRPLLSNDSDKSSEDQDDHLSNQDSDSLQQEIDDLDDSSDAAEPVRRSTRRMQSNGATRNAGTSTGTGTRTRTRTRSGPSKSFNSRPAKSMRSFVVDDDDDDDDEDDFNRIFRPRKQRSQATRSRSHRRSTENDEDDFEDEEDEDEEDDDEQEEDELETSDDSDEYGRRTKRKRTAASRSSSGAKRRRLGRGASNSAPRRRPTRTVPRRKATVKRTRVARVRTPKMRFALQGELPEPITDPPTLINVPVIIIDEPLMSSDVQGVPFLDRIEASYSPSEQSSEEEQTEEDVDRDEEVQVVSDAESASSFESAEPYQQPEAQTDRHWLGCKRCTDGPTLPLYNKALSQLKRAQNLENKKLRNKSPERIDSRGRARKALVDDAWGAVTAVQAAEEWIEVLEDRGGWFECKTCSVSWHWGCLPLDTQKIILVGINTERARRHRSVFGEQAPAPAPVRRIDIDEMVDTDSCPDCVGYASYCTLCKADVRGERPIGEQLGFTAAVLNQYPDPPAELTASKLFRCKRCSRATHYECLARAQNDTDTSIEEVAKSIQEKDWLCSDCHRWPAVDKIVAWRQLDRSLWNDEEAKRADYAVLSPRENLPREYLVKFKGKSFRETEWVPHDWIRILHQNLLSHFLAKGSRLELEPAELIESTAALASARRNRASLALGGGRALPSTPMREKRSVKKTLKVDETGEVDIGPPGPMPDAQRRIPKTWRTPDRILAVKYYFSIKKDDDDEDPSGEIISSDTIPLDKLEPSDYVRSWVHVAKLLIKWQDQPYEGSTWEDPPTRRKQSDIYYDTQEAYRAFLVAQRVTFPSLTSDEKRSKRERRLAKSGTRFRALEDQPLCIEGGDLLDFQLEGVNWLRYGWYNQKPGILADEMGLGKTVQIITFLASIWKEGKAGPFLVVVPNATLPNWMREFEKWMPQFRVVPYWGEGEARDMISKYEFFHSKKTLDKMSGSIRPIKFHVVVASDSSVRIDSLPLRKVEHWDVVIVDEGQNLKSGKSLLMKRLNELHAEHRVIMTGTPLNNNVTELFNLLNWLEPGGQWKDVKALENEYSVLKPEVIEELQKRLKPYFLRRLKKEVLDLPPKIELIVPTSLRPIQKRIYRSILQSNIEDIQALAASRETGAKKGKKSTITNLNNTLMQLRKCIQHPYLIAPDLETLEGEANYEATWEHQRLIDASAKLALLQRLLPKLKAGGHRILLFSQFVINLDIVEVFLRGEGYKYLRLDGDVGQKQRQKGIDAFNAPDSPYFIYMISTRAGGVGINLATADTVIIMDPDWNPHVDMQAIARAHRIGQTKKLLVFTLMCKGTAEERIIEGAKRKMMLEHLIVQNLDNEEERPVELESILKFGAQALFAEGGTEESERDIRYTDEDLDSLLRRREDAVDDDDKVQDDANNANAEPKGNFSYARVWEIEQTDTDAQGVAPTAAVDDDFWADLLQKHREDAAKHAEEMREKEVQEKRASRRDRIKAMLAEEEAAENPSPAPVKRGPGRPKKVPKPVIDEDFKEADAISDSDGDELVNAVQEEDELLPAVQALRRRQLNSSNTAIVAAAAAAAAKASVSGSGAAVTSSPVPSTSTVATATAAAAGAAAKTKATAAKPAKVTAASSASAATKSKPSLPSLAPLQRELIAEHRLPRPEPLGDIDLSLPIAIVRAGHLAAMRRVMLSLLPDSDFALEVATRSLSDSVPDLPPPHLRFQLTNTHINYYMQTFNVPRALFEAAFSIIAEDSVPAQILALPHGGAIALDWRKIRELLLRTATYMVLALRRPKTQPPWLAPIANWEMAQAGKPAATVIEIADSPPANDSSLPPPTPLTSAAAVEVLREKSRLAAWLSNIAARDDAELTKIAQLVASNPSSTTSPNLMLIVQRFVEGTGVKPVYVSAKLSIRSGMPRSDVFVDPDIMGPPASIPAASLAGSAASPAPSASTLTPSQGRPNRVAAALSRLSAFSGGSPIRVDVSKKELNKLNLDVAVNYRKPRVKSSRSSIGGSPRSSMGPSPSPSLQGLPGDSFPPIGALDGGSNADNDDGPTFTISAQTCIICGGAFHYLNRCPEMQDVTRASARWFQLCDQLRVLIARGLTDGDSDVATIKTTIKVMARKLNGPRAQSGQGPLVPPFA</sequence>
<dbReference type="Pfam" id="PF00176">
    <property type="entry name" value="SNF2-rel_dom"/>
    <property type="match status" value="1"/>
</dbReference>
<dbReference type="GO" id="GO:0140658">
    <property type="term" value="F:ATP-dependent chromatin remodeler activity"/>
    <property type="evidence" value="ECO:0007669"/>
    <property type="project" value="TreeGrafter"/>
</dbReference>
<dbReference type="Gene3D" id="3.40.50.10810">
    <property type="entry name" value="Tandem AAA-ATPase domain"/>
    <property type="match status" value="1"/>
</dbReference>
<dbReference type="InterPro" id="IPR000330">
    <property type="entry name" value="SNF2_N"/>
</dbReference>
<feature type="compositionally biased region" description="Low complexity" evidence="10">
    <location>
        <begin position="257"/>
        <end position="272"/>
    </location>
</feature>
<feature type="domain" description="PHD-type" evidence="11">
    <location>
        <begin position="675"/>
        <end position="763"/>
    </location>
</feature>
<evidence type="ECO:0000256" key="3">
    <source>
        <dbReference type="ARBA" id="ARBA00022741"/>
    </source>
</evidence>
<dbReference type="PROSITE" id="PS51192">
    <property type="entry name" value="HELICASE_ATP_BIND_1"/>
    <property type="match status" value="1"/>
</dbReference>
<dbReference type="GO" id="GO:0003677">
    <property type="term" value="F:DNA binding"/>
    <property type="evidence" value="ECO:0007669"/>
    <property type="project" value="UniProtKB-KW"/>
</dbReference>
<evidence type="ECO:0000259" key="13">
    <source>
        <dbReference type="PROSITE" id="PS51194"/>
    </source>
</evidence>
<dbReference type="InterPro" id="IPR013083">
    <property type="entry name" value="Znf_RING/FYVE/PHD"/>
</dbReference>
<evidence type="ECO:0000256" key="6">
    <source>
        <dbReference type="ARBA" id="ARBA00022833"/>
    </source>
</evidence>
<accession>A0A5C3DSE7</accession>
<feature type="compositionally biased region" description="Acidic residues" evidence="10">
    <location>
        <begin position="116"/>
        <end position="144"/>
    </location>
</feature>
<dbReference type="PANTHER" id="PTHR45623">
    <property type="entry name" value="CHROMODOMAIN-HELICASE-DNA-BINDING PROTEIN 3-RELATED-RELATED"/>
    <property type="match status" value="1"/>
</dbReference>
<feature type="compositionally biased region" description="Basic residues" evidence="10">
    <location>
        <begin position="314"/>
        <end position="330"/>
    </location>
</feature>
<dbReference type="PROSITE" id="PS51194">
    <property type="entry name" value="HELICASE_CTER"/>
    <property type="match status" value="1"/>
</dbReference>
<reference evidence="14 15" key="1">
    <citation type="submission" date="2018-03" db="EMBL/GenBank/DDBJ databases">
        <authorList>
            <person name="Guldener U."/>
        </authorList>
    </citation>
    <scope>NUCLEOTIDE SEQUENCE [LARGE SCALE GENOMIC DNA]</scope>
    <source>
        <strain evidence="14 15">NBRC100155</strain>
    </source>
</reference>
<dbReference type="SUPFAM" id="SSF54160">
    <property type="entry name" value="Chromo domain-like"/>
    <property type="match status" value="1"/>
</dbReference>